<dbReference type="EMBL" id="CP098735">
    <property type="protein sequence ID" value="USE77211.1"/>
    <property type="molecule type" value="Genomic_DNA"/>
</dbReference>
<name>A0ABY4VN73_9BURK</name>
<dbReference type="SUPFAM" id="SSF47413">
    <property type="entry name" value="lambda repressor-like DNA-binding domains"/>
    <property type="match status" value="1"/>
</dbReference>
<dbReference type="InterPro" id="IPR001387">
    <property type="entry name" value="Cro/C1-type_HTH"/>
</dbReference>
<dbReference type="Proteomes" id="UP001056648">
    <property type="component" value="Chromosome 1"/>
</dbReference>
<protein>
    <submittedName>
        <fullName evidence="2">Helix-turn-helix domain-containing protein</fullName>
    </submittedName>
</protein>
<dbReference type="Pfam" id="PF01381">
    <property type="entry name" value="HTH_3"/>
    <property type="match status" value="1"/>
</dbReference>
<evidence type="ECO:0000259" key="1">
    <source>
        <dbReference type="PROSITE" id="PS50943"/>
    </source>
</evidence>
<feature type="domain" description="HTH cro/C1-type" evidence="1">
    <location>
        <begin position="28"/>
        <end position="80"/>
    </location>
</feature>
<dbReference type="PROSITE" id="PS50943">
    <property type="entry name" value="HTH_CROC1"/>
    <property type="match status" value="1"/>
</dbReference>
<sequence length="118" mass="13305">MKMQQGSDSDVPLNPEKTKLRLHFGAALRAARNARGLSQDAFGTVSSRTYVSSLERGQKSPTLDKVAQIASVLELHPLTLHAYTFLRDPTPEERVMLLRTIRAELRQLLEHEAAKRNR</sequence>
<accession>A0ABY4VN73</accession>
<organism evidence="2 3">
    <name type="scientific">Cupriavidus gilardii</name>
    <dbReference type="NCBI Taxonomy" id="82541"/>
    <lineage>
        <taxon>Bacteria</taxon>
        <taxon>Pseudomonadati</taxon>
        <taxon>Pseudomonadota</taxon>
        <taxon>Betaproteobacteria</taxon>
        <taxon>Burkholderiales</taxon>
        <taxon>Burkholderiaceae</taxon>
        <taxon>Cupriavidus</taxon>
    </lineage>
</organism>
<evidence type="ECO:0000313" key="3">
    <source>
        <dbReference type="Proteomes" id="UP001056648"/>
    </source>
</evidence>
<dbReference type="SMART" id="SM00530">
    <property type="entry name" value="HTH_XRE"/>
    <property type="match status" value="1"/>
</dbReference>
<gene>
    <name evidence="2" type="ORF">NDR89_08120</name>
</gene>
<keyword evidence="3" id="KW-1185">Reference proteome</keyword>
<evidence type="ECO:0000313" key="2">
    <source>
        <dbReference type="EMBL" id="USE77211.1"/>
    </source>
</evidence>
<proteinExistence type="predicted"/>
<reference evidence="2" key="1">
    <citation type="submission" date="2022-06" db="EMBL/GenBank/DDBJ databases">
        <title>Complete genome sequence and characterization of Cupriavidus gilardii QJ1 isolated from contaminating cells.</title>
        <authorList>
            <person name="Qi J."/>
        </authorList>
    </citation>
    <scope>NUCLEOTIDE SEQUENCE</scope>
    <source>
        <strain evidence="2">QJ1</strain>
    </source>
</reference>
<dbReference type="InterPro" id="IPR010982">
    <property type="entry name" value="Lambda_DNA-bd_dom_sf"/>
</dbReference>
<dbReference type="Gene3D" id="1.10.260.40">
    <property type="entry name" value="lambda repressor-like DNA-binding domains"/>
    <property type="match status" value="1"/>
</dbReference>
<dbReference type="CDD" id="cd00093">
    <property type="entry name" value="HTH_XRE"/>
    <property type="match status" value="1"/>
</dbReference>